<name>A0A9P5THK1_GYMJU</name>
<dbReference type="EMBL" id="JADNYJ010000127">
    <property type="protein sequence ID" value="KAF8881940.1"/>
    <property type="molecule type" value="Genomic_DNA"/>
</dbReference>
<dbReference type="InterPro" id="IPR036962">
    <property type="entry name" value="Glyco_hydro_3_N_sf"/>
</dbReference>
<proteinExistence type="inferred from homology"/>
<evidence type="ECO:0000259" key="11">
    <source>
        <dbReference type="SMART" id="SM01217"/>
    </source>
</evidence>
<evidence type="ECO:0000256" key="9">
    <source>
        <dbReference type="ARBA" id="ARBA00023295"/>
    </source>
</evidence>
<keyword evidence="10" id="KW-0624">Polysaccharide degradation</keyword>
<dbReference type="FunFam" id="3.20.20.300:FF:000002">
    <property type="entry name" value="Probable beta-glucosidase"/>
    <property type="match status" value="1"/>
</dbReference>
<evidence type="ECO:0000256" key="6">
    <source>
        <dbReference type="ARBA" id="ARBA00023001"/>
    </source>
</evidence>
<keyword evidence="7" id="KW-0325">Glycoprotein</keyword>
<dbReference type="PANTHER" id="PTHR42715">
    <property type="entry name" value="BETA-GLUCOSIDASE"/>
    <property type="match status" value="1"/>
</dbReference>
<comment type="similarity">
    <text evidence="3">Belongs to the glycosyl hydrolase 3 family.</text>
</comment>
<feature type="domain" description="Fibronectin type III-like" evidence="11">
    <location>
        <begin position="582"/>
        <end position="651"/>
    </location>
</feature>
<evidence type="ECO:0000256" key="3">
    <source>
        <dbReference type="ARBA" id="ARBA00005336"/>
    </source>
</evidence>
<evidence type="ECO:0000313" key="13">
    <source>
        <dbReference type="Proteomes" id="UP000724874"/>
    </source>
</evidence>
<dbReference type="InterPro" id="IPR017853">
    <property type="entry name" value="GH"/>
</dbReference>
<evidence type="ECO:0000256" key="10">
    <source>
        <dbReference type="ARBA" id="ARBA00023326"/>
    </source>
</evidence>
<dbReference type="InterPro" id="IPR036881">
    <property type="entry name" value="Glyco_hydro_3_C_sf"/>
</dbReference>
<evidence type="ECO:0000256" key="5">
    <source>
        <dbReference type="ARBA" id="ARBA00022801"/>
    </source>
</evidence>
<dbReference type="AlphaFoldDB" id="A0A9P5THK1"/>
<reference evidence="12" key="1">
    <citation type="submission" date="2020-11" db="EMBL/GenBank/DDBJ databases">
        <authorList>
            <consortium name="DOE Joint Genome Institute"/>
            <person name="Ahrendt S."/>
            <person name="Riley R."/>
            <person name="Andreopoulos W."/>
            <person name="LaButti K."/>
            <person name="Pangilinan J."/>
            <person name="Ruiz-duenas F.J."/>
            <person name="Barrasa J.M."/>
            <person name="Sanchez-Garcia M."/>
            <person name="Camarero S."/>
            <person name="Miyauchi S."/>
            <person name="Serrano A."/>
            <person name="Linde D."/>
            <person name="Babiker R."/>
            <person name="Drula E."/>
            <person name="Ayuso-Fernandez I."/>
            <person name="Pacheco R."/>
            <person name="Padilla G."/>
            <person name="Ferreira P."/>
            <person name="Barriuso J."/>
            <person name="Kellner H."/>
            <person name="Castanera R."/>
            <person name="Alfaro M."/>
            <person name="Ramirez L."/>
            <person name="Pisabarro A.G."/>
            <person name="Kuo A."/>
            <person name="Tritt A."/>
            <person name="Lipzen A."/>
            <person name="He G."/>
            <person name="Yan M."/>
            <person name="Ng V."/>
            <person name="Cullen D."/>
            <person name="Martin F."/>
            <person name="Rosso M.-N."/>
            <person name="Henrissat B."/>
            <person name="Hibbett D."/>
            <person name="Martinez A.T."/>
            <person name="Grigoriev I.V."/>
        </authorList>
    </citation>
    <scope>NUCLEOTIDE SEQUENCE</scope>
    <source>
        <strain evidence="12">AH 44721</strain>
    </source>
</reference>
<evidence type="ECO:0000256" key="1">
    <source>
        <dbReference type="ARBA" id="ARBA00000448"/>
    </source>
</evidence>
<comment type="catalytic activity">
    <reaction evidence="1">
        <text>Hydrolysis of terminal, non-reducing beta-D-glucosyl residues with release of beta-D-glucose.</text>
        <dbReference type="EC" id="3.2.1.21"/>
    </reaction>
</comment>
<evidence type="ECO:0000256" key="2">
    <source>
        <dbReference type="ARBA" id="ARBA00004987"/>
    </source>
</evidence>
<dbReference type="Pfam" id="PF14310">
    <property type="entry name" value="Fn3-like"/>
    <property type="match status" value="1"/>
</dbReference>
<dbReference type="Proteomes" id="UP000724874">
    <property type="component" value="Unassembled WGS sequence"/>
</dbReference>
<dbReference type="InterPro" id="IPR013783">
    <property type="entry name" value="Ig-like_fold"/>
</dbReference>
<dbReference type="Gene3D" id="3.40.50.1700">
    <property type="entry name" value="Glycoside hydrolase family 3 C-terminal domain"/>
    <property type="match status" value="1"/>
</dbReference>
<evidence type="ECO:0000313" key="12">
    <source>
        <dbReference type="EMBL" id="KAF8881940.1"/>
    </source>
</evidence>
<dbReference type="Gene3D" id="3.20.20.300">
    <property type="entry name" value="Glycoside hydrolase, family 3, N-terminal domain"/>
    <property type="match status" value="1"/>
</dbReference>
<dbReference type="GO" id="GO:0030245">
    <property type="term" value="P:cellulose catabolic process"/>
    <property type="evidence" value="ECO:0007669"/>
    <property type="project" value="UniProtKB-KW"/>
</dbReference>
<dbReference type="Gene3D" id="2.60.40.10">
    <property type="entry name" value="Immunoglobulins"/>
    <property type="match status" value="1"/>
</dbReference>
<sequence>MSDGPAGLRLVTNVTAFPSGLNTAATFSRRLMRARGVALGEEFRGKGSHVYLGPAMDIMRNPKAGRAWESFGPDPYLNGEGAFETITGVQSVGVQACAKHFLANNQEHWRYGLSSNLDDRTMHEIYFYPFLRSIEADVAAVMCAYNRFNETSSCHNANLLGPNGILRTNGFRGYVVSDWGATHDSASDNANAGLDMEMPGDYILIGGGVYGGIGQGLKTAVDDGQVSTDRFDQMIERILASWYHLGQDSGYPPLSFDTQQPDGTGANNLNVNVRTDAHTALVREIAAASSVLLKNNRIINSKGNTIKGLPAIKGVAETIAVIGQDALMPNLSCDGLNQCDDGTMDIGWGSGSNSLQHVVPPITAINIFLGNSTNITMSLTNDINEGVKAATRKDMAIVFVNAMSGELGTYAIVDGNMGDRNDLNLWFSGSDLVEGVAAVCSNTIVVVHSVGPVYLTFSDHPNVTAIIYAGAPGEQTGPAIVDVIYGAVNPSGRLPFSIADSESAYGTSIVYLSLGFPDINYAEKLLLDYRYMDANNITPRYEFGFGLSYTTFTYSSFFMSLTSSGYTVTFLVTNSGSVAGTEHPQLYIGYPDGAGEPKRVLRGFEEVILDVGDSQSVSMNLTIRDLSIWNTTSQSYICPSGAFTVWVGASIKDIRLTGSI</sequence>
<evidence type="ECO:0000256" key="8">
    <source>
        <dbReference type="ARBA" id="ARBA00023277"/>
    </source>
</evidence>
<dbReference type="Pfam" id="PF01915">
    <property type="entry name" value="Glyco_hydro_3_C"/>
    <property type="match status" value="1"/>
</dbReference>
<keyword evidence="6" id="KW-0136">Cellulose degradation</keyword>
<dbReference type="Pfam" id="PF00933">
    <property type="entry name" value="Glyco_hydro_3"/>
    <property type="match status" value="1"/>
</dbReference>
<dbReference type="InterPro" id="IPR026891">
    <property type="entry name" value="Fn3-like"/>
</dbReference>
<gene>
    <name evidence="12" type="ORF">CPB84DRAFT_1791364</name>
</gene>
<accession>A0A9P5THK1</accession>
<dbReference type="SUPFAM" id="SSF52279">
    <property type="entry name" value="Beta-D-glucan exohydrolase, C-terminal domain"/>
    <property type="match status" value="1"/>
</dbReference>
<keyword evidence="8" id="KW-0119">Carbohydrate metabolism</keyword>
<comment type="caution">
    <text evidence="12">The sequence shown here is derived from an EMBL/GenBank/DDBJ whole genome shotgun (WGS) entry which is preliminary data.</text>
</comment>
<protein>
    <recommendedName>
        <fullName evidence="4">beta-glucosidase</fullName>
        <ecNumber evidence="4">3.2.1.21</ecNumber>
    </recommendedName>
</protein>
<dbReference type="PANTHER" id="PTHR42715:SF2">
    <property type="entry name" value="BETA-GLUCOSIDASE F-RELATED"/>
    <property type="match status" value="1"/>
</dbReference>
<organism evidence="12 13">
    <name type="scientific">Gymnopilus junonius</name>
    <name type="common">Spectacular rustgill mushroom</name>
    <name type="synonym">Gymnopilus spectabilis subsp. junonius</name>
    <dbReference type="NCBI Taxonomy" id="109634"/>
    <lineage>
        <taxon>Eukaryota</taxon>
        <taxon>Fungi</taxon>
        <taxon>Dikarya</taxon>
        <taxon>Basidiomycota</taxon>
        <taxon>Agaricomycotina</taxon>
        <taxon>Agaricomycetes</taxon>
        <taxon>Agaricomycetidae</taxon>
        <taxon>Agaricales</taxon>
        <taxon>Agaricineae</taxon>
        <taxon>Hymenogastraceae</taxon>
        <taxon>Gymnopilus</taxon>
    </lineage>
</organism>
<dbReference type="InterPro" id="IPR002772">
    <property type="entry name" value="Glyco_hydro_3_C"/>
</dbReference>
<evidence type="ECO:0000256" key="7">
    <source>
        <dbReference type="ARBA" id="ARBA00023180"/>
    </source>
</evidence>
<dbReference type="EC" id="3.2.1.21" evidence="4"/>
<dbReference type="OrthoDB" id="416222at2759"/>
<dbReference type="PRINTS" id="PR00133">
    <property type="entry name" value="GLHYDRLASE3"/>
</dbReference>
<comment type="pathway">
    <text evidence="2">Glycan metabolism; cellulose degradation.</text>
</comment>
<keyword evidence="5 12" id="KW-0378">Hydrolase</keyword>
<dbReference type="InterPro" id="IPR050288">
    <property type="entry name" value="Cellulose_deg_GH3"/>
</dbReference>
<dbReference type="InterPro" id="IPR001764">
    <property type="entry name" value="Glyco_hydro_3_N"/>
</dbReference>
<keyword evidence="13" id="KW-1185">Reference proteome</keyword>
<keyword evidence="9" id="KW-0326">Glycosidase</keyword>
<dbReference type="SMART" id="SM01217">
    <property type="entry name" value="Fn3_like"/>
    <property type="match status" value="1"/>
</dbReference>
<dbReference type="SUPFAM" id="SSF51445">
    <property type="entry name" value="(Trans)glycosidases"/>
    <property type="match status" value="1"/>
</dbReference>
<evidence type="ECO:0000256" key="4">
    <source>
        <dbReference type="ARBA" id="ARBA00012744"/>
    </source>
</evidence>
<dbReference type="GO" id="GO:0008422">
    <property type="term" value="F:beta-glucosidase activity"/>
    <property type="evidence" value="ECO:0007669"/>
    <property type="project" value="UniProtKB-EC"/>
</dbReference>